<feature type="transmembrane region" description="Helical" evidence="12">
    <location>
        <begin position="213"/>
        <end position="233"/>
    </location>
</feature>
<evidence type="ECO:0000256" key="2">
    <source>
        <dbReference type="ARBA" id="ARBA00007019"/>
    </source>
</evidence>
<feature type="transmembrane region" description="Helical" evidence="12">
    <location>
        <begin position="395"/>
        <end position="417"/>
    </location>
</feature>
<feature type="transmembrane region" description="Helical" evidence="12">
    <location>
        <begin position="168"/>
        <end position="189"/>
    </location>
</feature>
<feature type="transmembrane region" description="Helical" evidence="12">
    <location>
        <begin position="245"/>
        <end position="267"/>
    </location>
</feature>
<accession>A0ABY4R7E4</accession>
<gene>
    <name evidence="12 15" type="primary">kup</name>
    <name evidence="15" type="ORF">K6958_20110</name>
</gene>
<keyword evidence="16" id="KW-1185">Reference proteome</keyword>
<evidence type="ECO:0000256" key="11">
    <source>
        <dbReference type="ARBA" id="ARBA00023136"/>
    </source>
</evidence>
<dbReference type="RefSeq" id="WP_249892726.1">
    <property type="nucleotide sequence ID" value="NZ_CP082904.1"/>
</dbReference>
<evidence type="ECO:0000256" key="5">
    <source>
        <dbReference type="ARBA" id="ARBA00022538"/>
    </source>
</evidence>
<feature type="domain" description="K+ potassium transporter C-terminal" evidence="14">
    <location>
        <begin position="474"/>
        <end position="622"/>
    </location>
</feature>
<evidence type="ECO:0000256" key="1">
    <source>
        <dbReference type="ARBA" id="ARBA00004141"/>
    </source>
</evidence>
<dbReference type="InterPro" id="IPR003855">
    <property type="entry name" value="K+_transporter"/>
</dbReference>
<evidence type="ECO:0000256" key="4">
    <source>
        <dbReference type="ARBA" id="ARBA00022475"/>
    </source>
</evidence>
<dbReference type="NCBIfam" id="TIGR00794">
    <property type="entry name" value="kup"/>
    <property type="match status" value="1"/>
</dbReference>
<evidence type="ECO:0000256" key="12">
    <source>
        <dbReference type="HAMAP-Rule" id="MF_01522"/>
    </source>
</evidence>
<comment type="function">
    <text evidence="12">Responsible for the low-affinity transport of potassium into the cell. Likely operates as a K(+):H(+) symporter.</text>
</comment>
<feature type="domain" description="K+ potassium transporter integral membrane" evidence="13">
    <location>
        <begin position="13"/>
        <end position="463"/>
    </location>
</feature>
<keyword evidence="4 12" id="KW-1003">Cell membrane</keyword>
<dbReference type="PANTHER" id="PTHR30540">
    <property type="entry name" value="OSMOTIC STRESS POTASSIUM TRANSPORTER"/>
    <property type="match status" value="1"/>
</dbReference>
<dbReference type="Proteomes" id="UP001056635">
    <property type="component" value="Chromosome"/>
</dbReference>
<evidence type="ECO:0000259" key="14">
    <source>
        <dbReference type="Pfam" id="PF22776"/>
    </source>
</evidence>
<feature type="transmembrane region" description="Helical" evidence="12">
    <location>
        <begin position="95"/>
        <end position="114"/>
    </location>
</feature>
<comment type="subcellular location">
    <subcellularLocation>
        <location evidence="12">Cell membrane</location>
        <topology evidence="12">Multi-pass membrane protein</topology>
    </subcellularLocation>
    <subcellularLocation>
        <location evidence="1">Membrane</location>
        <topology evidence="1">Multi-pass membrane protein</topology>
    </subcellularLocation>
</comment>
<evidence type="ECO:0000256" key="6">
    <source>
        <dbReference type="ARBA" id="ARBA00022692"/>
    </source>
</evidence>
<keyword evidence="8 12" id="KW-0630">Potassium</keyword>
<proteinExistence type="inferred from homology"/>
<feature type="transmembrane region" description="Helical" evidence="12">
    <location>
        <begin position="134"/>
        <end position="156"/>
    </location>
</feature>
<evidence type="ECO:0000256" key="9">
    <source>
        <dbReference type="ARBA" id="ARBA00022989"/>
    </source>
</evidence>
<dbReference type="Pfam" id="PF22776">
    <property type="entry name" value="K_trans_C"/>
    <property type="match status" value="1"/>
</dbReference>
<dbReference type="HAMAP" id="MF_01522">
    <property type="entry name" value="Kup"/>
    <property type="match status" value="1"/>
</dbReference>
<keyword evidence="10 12" id="KW-0406">Ion transport</keyword>
<evidence type="ECO:0000313" key="16">
    <source>
        <dbReference type="Proteomes" id="UP001056635"/>
    </source>
</evidence>
<dbReference type="InterPro" id="IPR023051">
    <property type="entry name" value="Kup"/>
</dbReference>
<organism evidence="15 16">
    <name type="scientific">Mixta hanseatica</name>
    <dbReference type="NCBI Taxonomy" id="2872648"/>
    <lineage>
        <taxon>Bacteria</taxon>
        <taxon>Pseudomonadati</taxon>
        <taxon>Pseudomonadota</taxon>
        <taxon>Gammaproteobacteria</taxon>
        <taxon>Enterobacterales</taxon>
        <taxon>Erwiniaceae</taxon>
        <taxon>Mixta</taxon>
    </lineage>
</organism>
<keyword evidence="3 12" id="KW-0813">Transport</keyword>
<keyword evidence="9 12" id="KW-1133">Transmembrane helix</keyword>
<dbReference type="NCBIfam" id="NF008015">
    <property type="entry name" value="PRK10745.1"/>
    <property type="match status" value="1"/>
</dbReference>
<reference evidence="15" key="1">
    <citation type="submission" date="2021-09" db="EMBL/GenBank/DDBJ databases">
        <title>First case of bloodstream infection caused by Mixta hanseatica sp. nov., a member of the Erwiniaceae family.</title>
        <authorList>
            <person name="Both A."/>
            <person name="Huang J."/>
            <person name="Wenzel P."/>
            <person name="Aepfelbacher M."/>
            <person name="Rohde H."/>
            <person name="Christner M."/>
            <person name="Hentschke M."/>
        </authorList>
    </citation>
    <scope>NUCLEOTIDE SEQUENCE</scope>
    <source>
        <strain evidence="15">X22927</strain>
    </source>
</reference>
<sequence>MSSDKKQPLAAVTLAAIGVVYGDIGTSPLYTLRECLSGQFGFGVERGAVFGFLSLIFWLLILVVSLKYISYVMRADNAGEGGILTLMSLAGRNTGGRATAVLVIMGLIGGSFFYGEVVITPAISVMSAIEGLEIAAPSLDAYIVPLSITVLTLLFIIQKHGTGMVGKLFAPVMLLWFGVLAVLGARSIFHNPEVLQALNPAWAVQFFIEYKQVSFFALGAVVLSITGVEALYADMGHFGKIPIRLAWFSVVVPSLVLNYFGQGALLLEHPEAIKNPFFLLAPDWALIPMLILATLATVIASQAVISGVFSLTRQAVRLGYLPPMRIIHTSEEESGQIYIPVINWLLYYAVLIVIISFEHSSNLAAAYGIAVTGTMILTSILVCTVAVKNWHWNRWLVGVILLGLLCIDIPLFSANLIKIFSGGWLPLCLGLAMFIIMTTWKSERFRLLRRMHEHGNSLEAMIASLEKSPPVRVPGTAVYMSRALNVIPFALLHNLKHNKVLHERVVLLTLRTEDAPYVHNVRRVTIEQLSPTFWRVVGSYGWRETPNMEEIFHRCGLEGLNCRMTETSFFMSHESLIIGKRPWYLHLRGKLFLALQRNALRAPDQFEIPPNRVIELGTQVEI</sequence>
<dbReference type="InterPro" id="IPR053952">
    <property type="entry name" value="K_trans_C"/>
</dbReference>
<keyword evidence="7 12" id="KW-0769">Symport</keyword>
<feature type="transmembrane region" description="Helical" evidence="12">
    <location>
        <begin position="423"/>
        <end position="440"/>
    </location>
</feature>
<feature type="transmembrane region" description="Helical" evidence="12">
    <location>
        <begin position="287"/>
        <end position="316"/>
    </location>
</feature>
<dbReference type="InterPro" id="IPR053951">
    <property type="entry name" value="K_trans_N"/>
</dbReference>
<comment type="similarity">
    <text evidence="2 12">Belongs to the HAK/KUP transporter (TC 2.A.72) family.</text>
</comment>
<evidence type="ECO:0000256" key="3">
    <source>
        <dbReference type="ARBA" id="ARBA00022448"/>
    </source>
</evidence>
<evidence type="ECO:0000256" key="10">
    <source>
        <dbReference type="ARBA" id="ARBA00023065"/>
    </source>
</evidence>
<feature type="transmembrane region" description="Helical" evidence="12">
    <location>
        <begin position="46"/>
        <end position="66"/>
    </location>
</feature>
<dbReference type="EMBL" id="CP082904">
    <property type="protein sequence ID" value="UQY44094.1"/>
    <property type="molecule type" value="Genomic_DNA"/>
</dbReference>
<comment type="catalytic activity">
    <reaction evidence="12">
        <text>K(+)(in) + H(+)(in) = K(+)(out) + H(+)(out)</text>
        <dbReference type="Rhea" id="RHEA:28490"/>
        <dbReference type="ChEBI" id="CHEBI:15378"/>
        <dbReference type="ChEBI" id="CHEBI:29103"/>
    </reaction>
</comment>
<protein>
    <recommendedName>
        <fullName evidence="12">Low affinity potassium transport system protein Kup</fullName>
    </recommendedName>
    <alternativeName>
        <fullName evidence="12">Kup system potassium uptake protein</fullName>
    </alternativeName>
</protein>
<evidence type="ECO:0000256" key="7">
    <source>
        <dbReference type="ARBA" id="ARBA00022847"/>
    </source>
</evidence>
<dbReference type="PANTHER" id="PTHR30540:SF79">
    <property type="entry name" value="LOW AFFINITY POTASSIUM TRANSPORT SYSTEM PROTEIN KUP"/>
    <property type="match status" value="1"/>
</dbReference>
<dbReference type="Pfam" id="PF02705">
    <property type="entry name" value="K_trans"/>
    <property type="match status" value="1"/>
</dbReference>
<feature type="transmembrane region" description="Helical" evidence="12">
    <location>
        <begin position="363"/>
        <end position="383"/>
    </location>
</feature>
<evidence type="ECO:0000256" key="8">
    <source>
        <dbReference type="ARBA" id="ARBA00022958"/>
    </source>
</evidence>
<keyword evidence="11 12" id="KW-0472">Membrane</keyword>
<evidence type="ECO:0000259" key="13">
    <source>
        <dbReference type="Pfam" id="PF02705"/>
    </source>
</evidence>
<name>A0ABY4R7E4_9GAMM</name>
<keyword evidence="6 12" id="KW-0812">Transmembrane</keyword>
<keyword evidence="5 12" id="KW-0633">Potassium transport</keyword>
<feature type="transmembrane region" description="Helical" evidence="12">
    <location>
        <begin position="337"/>
        <end position="357"/>
    </location>
</feature>
<evidence type="ECO:0000313" key="15">
    <source>
        <dbReference type="EMBL" id="UQY44094.1"/>
    </source>
</evidence>